<evidence type="ECO:0000313" key="1">
    <source>
        <dbReference type="EMBL" id="MXU82171.1"/>
    </source>
</evidence>
<accession>A0A6B0TWC1</accession>
<reference evidence="1" key="1">
    <citation type="submission" date="2019-12" db="EMBL/GenBank/DDBJ databases">
        <title>An insight into the sialome of adult female Ixodes ricinus ticks feeding for 6 days.</title>
        <authorList>
            <person name="Perner J."/>
            <person name="Ribeiro J.M.C."/>
        </authorList>
    </citation>
    <scope>NUCLEOTIDE SEQUENCE</scope>
    <source>
        <strain evidence="1">Semi-engorged</strain>
        <tissue evidence="1">Salivary glands</tissue>
    </source>
</reference>
<organism evidence="1">
    <name type="scientific">Ixodes ricinus</name>
    <name type="common">Common tick</name>
    <name type="synonym">Acarus ricinus</name>
    <dbReference type="NCBI Taxonomy" id="34613"/>
    <lineage>
        <taxon>Eukaryota</taxon>
        <taxon>Metazoa</taxon>
        <taxon>Ecdysozoa</taxon>
        <taxon>Arthropoda</taxon>
        <taxon>Chelicerata</taxon>
        <taxon>Arachnida</taxon>
        <taxon>Acari</taxon>
        <taxon>Parasitiformes</taxon>
        <taxon>Ixodida</taxon>
        <taxon>Ixodoidea</taxon>
        <taxon>Ixodidae</taxon>
        <taxon>Ixodinae</taxon>
        <taxon>Ixodes</taxon>
    </lineage>
</organism>
<proteinExistence type="predicted"/>
<dbReference type="EMBL" id="GIFC01000088">
    <property type="protein sequence ID" value="MXU82171.1"/>
    <property type="molecule type" value="Transcribed_RNA"/>
</dbReference>
<sequence length="66" mass="7652">MMLSMLPAGDGSFLVRTYTLLWFLMTKTLGYCCRKSFSDLTEQPYLVRRSGGSWDRWPVSFCSEMP</sequence>
<dbReference type="AlphaFoldDB" id="A0A6B0TWC1"/>
<name>A0A6B0TWC1_IXORI</name>
<protein>
    <submittedName>
        <fullName evidence="1">Putative secreted protein</fullName>
    </submittedName>
</protein>